<accession>Q0UYJ8</accession>
<proteinExistence type="predicted"/>
<dbReference type="AlphaFoldDB" id="Q0UYJ8"/>
<organism evidence="1 2">
    <name type="scientific">Phaeosphaeria nodorum (strain SN15 / ATCC MYA-4574 / FGSC 10173)</name>
    <name type="common">Glume blotch fungus</name>
    <name type="synonym">Parastagonospora nodorum</name>
    <dbReference type="NCBI Taxonomy" id="321614"/>
    <lineage>
        <taxon>Eukaryota</taxon>
        <taxon>Fungi</taxon>
        <taxon>Dikarya</taxon>
        <taxon>Ascomycota</taxon>
        <taxon>Pezizomycotina</taxon>
        <taxon>Dothideomycetes</taxon>
        <taxon>Pleosporomycetidae</taxon>
        <taxon>Pleosporales</taxon>
        <taxon>Pleosporineae</taxon>
        <taxon>Phaeosphaeriaceae</taxon>
        <taxon>Parastagonospora</taxon>
    </lineage>
</organism>
<protein>
    <submittedName>
        <fullName evidence="1">Uncharacterized protein</fullName>
    </submittedName>
</protein>
<dbReference type="InParanoid" id="Q0UYJ8"/>
<dbReference type="GeneID" id="5970604"/>
<sequence length="45" mass="5402">MSQVDYISHHPIIIQDPKLGRLKVHSYSKRNKKSIMHQLRNYKGR</sequence>
<reference evidence="2" key="1">
    <citation type="journal article" date="2007" name="Plant Cell">
        <title>Dothideomycete-plant interactions illuminated by genome sequencing and EST analysis of the wheat pathogen Stagonospora nodorum.</title>
        <authorList>
            <person name="Hane J.K."/>
            <person name="Lowe R.G."/>
            <person name="Solomon P.S."/>
            <person name="Tan K.C."/>
            <person name="Schoch C.L."/>
            <person name="Spatafora J.W."/>
            <person name="Crous P.W."/>
            <person name="Kodira C."/>
            <person name="Birren B.W."/>
            <person name="Galagan J.E."/>
            <person name="Torriani S.F."/>
            <person name="McDonald B.A."/>
            <person name="Oliver R.P."/>
        </authorList>
    </citation>
    <scope>NUCLEOTIDE SEQUENCE [LARGE SCALE GENOMIC DNA]</scope>
    <source>
        <strain evidence="2">SN15 / ATCC MYA-4574 / FGSC 10173</strain>
    </source>
</reference>
<evidence type="ECO:0000313" key="2">
    <source>
        <dbReference type="Proteomes" id="UP000001055"/>
    </source>
</evidence>
<dbReference type="EMBL" id="CH445328">
    <property type="protein sequence ID" value="EAT89897.1"/>
    <property type="molecule type" value="Genomic_DNA"/>
</dbReference>
<dbReference type="RefSeq" id="XP_001793747.1">
    <property type="nucleotide sequence ID" value="XM_001793695.1"/>
</dbReference>
<dbReference type="KEGG" id="pno:SNOG_03166"/>
<dbReference type="HOGENOM" id="CLU_3207834_0_0_1"/>
<evidence type="ECO:0000313" key="1">
    <source>
        <dbReference type="EMBL" id="EAT89897.1"/>
    </source>
</evidence>
<gene>
    <name evidence="1" type="ORF">SNOG_03166</name>
</gene>
<dbReference type="Proteomes" id="UP000001055">
    <property type="component" value="Unassembled WGS sequence"/>
</dbReference>
<name>Q0UYJ8_PHANO</name>